<feature type="transmembrane region" description="Helical" evidence="4">
    <location>
        <begin position="34"/>
        <end position="53"/>
    </location>
</feature>
<comment type="caution">
    <text evidence="5">The sequence shown here is derived from an EMBL/GenBank/DDBJ whole genome shotgun (WGS) entry which is preliminary data.</text>
</comment>
<keyword evidence="2" id="KW-0813">Transport</keyword>
<feature type="transmembrane region" description="Helical" evidence="4">
    <location>
        <begin position="145"/>
        <end position="164"/>
    </location>
</feature>
<evidence type="ECO:0000256" key="1">
    <source>
        <dbReference type="ARBA" id="ARBA00010692"/>
    </source>
</evidence>
<dbReference type="PANTHER" id="PTHR34295:SF1">
    <property type="entry name" value="BIOTIN TRANSPORTER BIOY"/>
    <property type="match status" value="1"/>
</dbReference>
<feature type="transmembrane region" description="Helical" evidence="4">
    <location>
        <begin position="184"/>
        <end position="205"/>
    </location>
</feature>
<keyword evidence="2 4" id="KW-0472">Membrane</keyword>
<accession>A0A3N3ZRA8</accession>
<evidence type="ECO:0000313" key="6">
    <source>
        <dbReference type="Proteomes" id="UP000270616"/>
    </source>
</evidence>
<keyword evidence="4" id="KW-1133">Transmembrane helix</keyword>
<dbReference type="GO" id="GO:0005886">
    <property type="term" value="C:plasma membrane"/>
    <property type="evidence" value="ECO:0007669"/>
    <property type="project" value="UniProtKB-SubCell"/>
</dbReference>
<evidence type="ECO:0000256" key="4">
    <source>
        <dbReference type="SAM" id="Phobius"/>
    </source>
</evidence>
<dbReference type="Proteomes" id="UP000270616">
    <property type="component" value="Unassembled WGS sequence"/>
</dbReference>
<keyword evidence="6" id="KW-1185">Reference proteome</keyword>
<comment type="similarity">
    <text evidence="1 2">Belongs to the BioY family.</text>
</comment>
<keyword evidence="2" id="KW-1003">Cell membrane</keyword>
<feature type="region of interest" description="Disordered" evidence="3">
    <location>
        <begin position="1"/>
        <end position="27"/>
    </location>
</feature>
<feature type="transmembrane region" description="Helical" evidence="4">
    <location>
        <begin position="59"/>
        <end position="76"/>
    </location>
</feature>
<gene>
    <name evidence="5" type="ORF">EDL96_05465</name>
</gene>
<evidence type="ECO:0000256" key="3">
    <source>
        <dbReference type="SAM" id="MobiDB-lite"/>
    </source>
</evidence>
<sequence length="215" mass="21516">MPTSPSVGPTPASATSDPSRSPGDHRRGASGFDVALVGVFAAFCAVMSVLPAIPVGPVAVPITLQTLAVYLTGLVLGGRRGGAAVLLYVLVGVAGLPVFAGFRGGPGVLAGPSAGYIVGFAVAGFLTGAIAYRVLRRSHGSGARLLGLLLAAVVGGFLVTRLLGVPGLALNGGLTLRDAFLADLIYWPGDLVKCVAAALVAAAVHRAFPRLAARR</sequence>
<dbReference type="Gene3D" id="1.10.1760.20">
    <property type="match status" value="1"/>
</dbReference>
<feature type="compositionally biased region" description="Polar residues" evidence="3">
    <location>
        <begin position="1"/>
        <end position="19"/>
    </location>
</feature>
<dbReference type="AlphaFoldDB" id="A0A3N3ZRA8"/>
<reference evidence="5 6" key="1">
    <citation type="submission" date="2018-10" db="EMBL/GenBank/DDBJ databases">
        <title>Kocuria sp. M5W7-7, whole genome shotgun sequence.</title>
        <authorList>
            <person name="Tuo L."/>
        </authorList>
    </citation>
    <scope>NUCLEOTIDE SEQUENCE [LARGE SCALE GENOMIC DNA]</scope>
    <source>
        <strain evidence="5 6">M5W7-7</strain>
    </source>
</reference>
<comment type="subcellular location">
    <subcellularLocation>
        <location evidence="2">Cell membrane</location>
        <topology evidence="2">Multi-pass membrane protein</topology>
    </subcellularLocation>
</comment>
<keyword evidence="4" id="KW-0812">Transmembrane</keyword>
<feature type="transmembrane region" description="Helical" evidence="4">
    <location>
        <begin position="114"/>
        <end position="133"/>
    </location>
</feature>
<protein>
    <recommendedName>
        <fullName evidence="2">Biotin transporter</fullName>
    </recommendedName>
</protein>
<name>A0A3N3ZRA8_9MICC</name>
<organism evidence="5 6">
    <name type="scientific">Kocuria soli</name>
    <dbReference type="NCBI Taxonomy" id="2485125"/>
    <lineage>
        <taxon>Bacteria</taxon>
        <taxon>Bacillati</taxon>
        <taxon>Actinomycetota</taxon>
        <taxon>Actinomycetes</taxon>
        <taxon>Micrococcales</taxon>
        <taxon>Micrococcaceae</taxon>
        <taxon>Kocuria</taxon>
    </lineage>
</organism>
<dbReference type="InterPro" id="IPR003784">
    <property type="entry name" value="BioY"/>
</dbReference>
<evidence type="ECO:0000313" key="5">
    <source>
        <dbReference type="EMBL" id="ROZ63793.1"/>
    </source>
</evidence>
<feature type="transmembrane region" description="Helical" evidence="4">
    <location>
        <begin position="83"/>
        <end position="102"/>
    </location>
</feature>
<dbReference type="GO" id="GO:0015225">
    <property type="term" value="F:biotin transmembrane transporter activity"/>
    <property type="evidence" value="ECO:0007669"/>
    <property type="project" value="UniProtKB-UniRule"/>
</dbReference>
<dbReference type="RefSeq" id="WP_123824788.1">
    <property type="nucleotide sequence ID" value="NZ_RKMF01000005.1"/>
</dbReference>
<dbReference type="OrthoDB" id="1496139at2"/>
<dbReference type="Pfam" id="PF02632">
    <property type="entry name" value="BioY"/>
    <property type="match status" value="1"/>
</dbReference>
<dbReference type="EMBL" id="RKMF01000005">
    <property type="protein sequence ID" value="ROZ63793.1"/>
    <property type="molecule type" value="Genomic_DNA"/>
</dbReference>
<proteinExistence type="inferred from homology"/>
<evidence type="ECO:0000256" key="2">
    <source>
        <dbReference type="PIRNR" id="PIRNR016661"/>
    </source>
</evidence>
<dbReference type="PIRSF" id="PIRSF016661">
    <property type="entry name" value="BioY"/>
    <property type="match status" value="1"/>
</dbReference>
<dbReference type="PANTHER" id="PTHR34295">
    <property type="entry name" value="BIOTIN TRANSPORTER BIOY"/>
    <property type="match status" value="1"/>
</dbReference>